<evidence type="ECO:0000313" key="3">
    <source>
        <dbReference type="Proteomes" id="UP000233551"/>
    </source>
</evidence>
<dbReference type="Proteomes" id="UP000233551">
    <property type="component" value="Unassembled WGS sequence"/>
</dbReference>
<sequence length="82" mass="9402">MEETARENDEHGDDEGDEDGDDHDSELGMKFHSLDIFKYAIREYNINLGRDVRFKKPDAEKACSISTLIATHCDIRELVKTT</sequence>
<organism evidence="2 3">
    <name type="scientific">Punica granatum</name>
    <name type="common">Pomegranate</name>
    <dbReference type="NCBI Taxonomy" id="22663"/>
    <lineage>
        <taxon>Eukaryota</taxon>
        <taxon>Viridiplantae</taxon>
        <taxon>Streptophyta</taxon>
        <taxon>Embryophyta</taxon>
        <taxon>Tracheophyta</taxon>
        <taxon>Spermatophyta</taxon>
        <taxon>Magnoliopsida</taxon>
        <taxon>eudicotyledons</taxon>
        <taxon>Gunneridae</taxon>
        <taxon>Pentapetalae</taxon>
        <taxon>rosids</taxon>
        <taxon>malvids</taxon>
        <taxon>Myrtales</taxon>
        <taxon>Lythraceae</taxon>
        <taxon>Punica</taxon>
    </lineage>
</organism>
<keyword evidence="3" id="KW-1185">Reference proteome</keyword>
<comment type="caution">
    <text evidence="2">The sequence shown here is derived from an EMBL/GenBank/DDBJ whole genome shotgun (WGS) entry which is preliminary data.</text>
</comment>
<evidence type="ECO:0000313" key="2">
    <source>
        <dbReference type="EMBL" id="PKI76609.1"/>
    </source>
</evidence>
<protein>
    <recommendedName>
        <fullName evidence="4">Transposase MuDR plant domain-containing protein</fullName>
    </recommendedName>
</protein>
<evidence type="ECO:0000256" key="1">
    <source>
        <dbReference type="SAM" id="MobiDB-lite"/>
    </source>
</evidence>
<gene>
    <name evidence="2" type="ORF">CRG98_002918</name>
</gene>
<feature type="region of interest" description="Disordered" evidence="1">
    <location>
        <begin position="1"/>
        <end position="27"/>
    </location>
</feature>
<dbReference type="EMBL" id="PGOL01000111">
    <property type="protein sequence ID" value="PKI76609.1"/>
    <property type="molecule type" value="Genomic_DNA"/>
</dbReference>
<reference evidence="2 3" key="1">
    <citation type="submission" date="2017-11" db="EMBL/GenBank/DDBJ databases">
        <title>De-novo sequencing of pomegranate (Punica granatum L.) genome.</title>
        <authorList>
            <person name="Akparov Z."/>
            <person name="Amiraslanov A."/>
            <person name="Hajiyeva S."/>
            <person name="Abbasov M."/>
            <person name="Kaur K."/>
            <person name="Hamwieh A."/>
            <person name="Solovyev V."/>
            <person name="Salamov A."/>
            <person name="Braich B."/>
            <person name="Kosarev P."/>
            <person name="Mahmoud A."/>
            <person name="Hajiyev E."/>
            <person name="Babayeva S."/>
            <person name="Izzatullayeva V."/>
            <person name="Mammadov A."/>
            <person name="Mammadov A."/>
            <person name="Sharifova S."/>
            <person name="Ojaghi J."/>
            <person name="Eynullazada K."/>
            <person name="Bayramov B."/>
            <person name="Abdulazimova A."/>
            <person name="Shahmuradov I."/>
        </authorList>
    </citation>
    <scope>NUCLEOTIDE SEQUENCE [LARGE SCALE GENOMIC DNA]</scope>
    <source>
        <strain evidence="3">cv. AG2017</strain>
        <tissue evidence="2">Leaf</tissue>
    </source>
</reference>
<evidence type="ECO:0008006" key="4">
    <source>
        <dbReference type="Google" id="ProtNLM"/>
    </source>
</evidence>
<name>A0A2I0L7C1_PUNGR</name>
<feature type="compositionally biased region" description="Acidic residues" evidence="1">
    <location>
        <begin position="10"/>
        <end position="24"/>
    </location>
</feature>
<dbReference type="AlphaFoldDB" id="A0A2I0L7C1"/>
<accession>A0A2I0L7C1</accession>
<proteinExistence type="predicted"/>